<proteinExistence type="predicted"/>
<evidence type="ECO:0000313" key="2">
    <source>
        <dbReference type="Proteomes" id="UP000467700"/>
    </source>
</evidence>
<gene>
    <name evidence="1" type="ORF">AAE3_LOCUS7750</name>
</gene>
<name>A0A8S0WD55_CYCAE</name>
<dbReference type="OrthoDB" id="2019149at2759"/>
<dbReference type="Proteomes" id="UP000467700">
    <property type="component" value="Unassembled WGS sequence"/>
</dbReference>
<dbReference type="AlphaFoldDB" id="A0A8S0WD55"/>
<sequence length="218" mass="24221">MLLVRLIDRIFPNLVYADFTPNANDSDPEEGTIWKGLWLCLQVIRETRYDEMGQLPASALSKLKEPFANRFDVPLRQNLVKIWNNQHVKAGMDDTQSAVLLVAPSFNASLIGAGHTNASLQPLFGNVHFKAYDIDFENQAANYDISQSLVTDVSYANLFGFGTAWFQNLILANRACGGCIVAWKGTNLTNAPGKRYGTYVADSSVIRVINSSFVPRRT</sequence>
<dbReference type="EMBL" id="CACVBS010000049">
    <property type="protein sequence ID" value="CAA7265500.1"/>
    <property type="molecule type" value="Genomic_DNA"/>
</dbReference>
<protein>
    <submittedName>
        <fullName evidence="1">Uncharacterized protein</fullName>
    </submittedName>
</protein>
<reference evidence="1 2" key="1">
    <citation type="submission" date="2020-01" db="EMBL/GenBank/DDBJ databases">
        <authorList>
            <person name="Gupta K D."/>
        </authorList>
    </citation>
    <scope>NUCLEOTIDE SEQUENCE [LARGE SCALE GENOMIC DNA]</scope>
</reference>
<keyword evidence="2" id="KW-1185">Reference proteome</keyword>
<accession>A0A8S0WD55</accession>
<organism evidence="1 2">
    <name type="scientific">Cyclocybe aegerita</name>
    <name type="common">Black poplar mushroom</name>
    <name type="synonym">Agrocybe aegerita</name>
    <dbReference type="NCBI Taxonomy" id="1973307"/>
    <lineage>
        <taxon>Eukaryota</taxon>
        <taxon>Fungi</taxon>
        <taxon>Dikarya</taxon>
        <taxon>Basidiomycota</taxon>
        <taxon>Agaricomycotina</taxon>
        <taxon>Agaricomycetes</taxon>
        <taxon>Agaricomycetidae</taxon>
        <taxon>Agaricales</taxon>
        <taxon>Agaricineae</taxon>
        <taxon>Bolbitiaceae</taxon>
        <taxon>Cyclocybe</taxon>
    </lineage>
</organism>
<comment type="caution">
    <text evidence="1">The sequence shown here is derived from an EMBL/GenBank/DDBJ whole genome shotgun (WGS) entry which is preliminary data.</text>
</comment>
<evidence type="ECO:0000313" key="1">
    <source>
        <dbReference type="EMBL" id="CAA7265500.1"/>
    </source>
</evidence>